<name>A0ABY9XE05_9GAMM</name>
<evidence type="ECO:0000256" key="12">
    <source>
        <dbReference type="SAM" id="Phobius"/>
    </source>
</evidence>
<dbReference type="PROSITE" id="PS50893">
    <property type="entry name" value="ABC_TRANSPORTER_2"/>
    <property type="match status" value="1"/>
</dbReference>
<dbReference type="Proteomes" id="UP001300348">
    <property type="component" value="Chromosome"/>
</dbReference>
<evidence type="ECO:0000313" key="14">
    <source>
        <dbReference type="EMBL" id="WNH00744.1"/>
    </source>
</evidence>
<feature type="transmembrane region" description="Helical" evidence="12">
    <location>
        <begin position="576"/>
        <end position="599"/>
    </location>
</feature>
<keyword evidence="7 14" id="KW-0067">ATP-binding</keyword>
<evidence type="ECO:0000256" key="1">
    <source>
        <dbReference type="ARBA" id="ARBA00004429"/>
    </source>
</evidence>
<dbReference type="GO" id="GO:0005524">
    <property type="term" value="F:ATP binding"/>
    <property type="evidence" value="ECO:0007669"/>
    <property type="project" value="UniProtKB-KW"/>
</dbReference>
<keyword evidence="10 12" id="KW-0472">Membrane</keyword>
<dbReference type="PANTHER" id="PTHR30572:SF7">
    <property type="entry name" value="MACROLIDE EXPORT ATP-BINDING_PERMEASE PROTEIN MACB"/>
    <property type="match status" value="1"/>
</dbReference>
<gene>
    <name evidence="14" type="primary">macB</name>
    <name evidence="14" type="ORF">QL112_012770</name>
</gene>
<keyword evidence="3" id="KW-1003">Cell membrane</keyword>
<evidence type="ECO:0000256" key="5">
    <source>
        <dbReference type="ARBA" id="ARBA00022692"/>
    </source>
</evidence>
<keyword evidence="2" id="KW-0813">Transport</keyword>
<evidence type="ECO:0000256" key="10">
    <source>
        <dbReference type="ARBA" id="ARBA00023136"/>
    </source>
</evidence>
<keyword evidence="8" id="KW-1278">Translocase</keyword>
<feature type="domain" description="ABC transporter" evidence="13">
    <location>
        <begin position="5"/>
        <end position="243"/>
    </location>
</feature>
<accession>A0ABY9XE05</accession>
<dbReference type="CDD" id="cd03255">
    <property type="entry name" value="ABC_MJ0796_LolCDE_FtsE"/>
    <property type="match status" value="1"/>
</dbReference>
<proteinExistence type="inferred from homology"/>
<reference evidence="14 15" key="1">
    <citation type="journal article" date="2023" name="Access Microbiol">
        <title>The genome of a steinernematid-associated Pseudomonas piscis bacterium encodes the biosynthesis of insect toxins.</title>
        <authorList>
            <person name="Awori R.M."/>
            <person name="Hendre P."/>
            <person name="Amugune N.O."/>
        </authorList>
    </citation>
    <scope>NUCLEOTIDE SEQUENCE [LARGE SCALE GENOMIC DNA]</scope>
    <source>
        <strain evidence="14 15">97</strain>
    </source>
</reference>
<dbReference type="Pfam" id="PF02687">
    <property type="entry name" value="FtsX"/>
    <property type="match status" value="1"/>
</dbReference>
<evidence type="ECO:0000256" key="7">
    <source>
        <dbReference type="ARBA" id="ARBA00022840"/>
    </source>
</evidence>
<dbReference type="PANTHER" id="PTHR30572">
    <property type="entry name" value="MEMBRANE COMPONENT OF TRANSPORTER-RELATED"/>
    <property type="match status" value="1"/>
</dbReference>
<dbReference type="InterPro" id="IPR027417">
    <property type="entry name" value="P-loop_NTPase"/>
</dbReference>
<feature type="transmembrane region" description="Helical" evidence="12">
    <location>
        <begin position="527"/>
        <end position="552"/>
    </location>
</feature>
<dbReference type="Pfam" id="PF00005">
    <property type="entry name" value="ABC_tran"/>
    <property type="match status" value="1"/>
</dbReference>
<dbReference type="InterPro" id="IPR017911">
    <property type="entry name" value="MacB-like_ATP-bd"/>
</dbReference>
<keyword evidence="4" id="KW-0997">Cell inner membrane</keyword>
<dbReference type="InterPro" id="IPR003593">
    <property type="entry name" value="AAA+_ATPase"/>
</dbReference>
<evidence type="ECO:0000256" key="4">
    <source>
        <dbReference type="ARBA" id="ARBA00022519"/>
    </source>
</evidence>
<evidence type="ECO:0000259" key="13">
    <source>
        <dbReference type="PROSITE" id="PS50893"/>
    </source>
</evidence>
<dbReference type="InterPro" id="IPR003838">
    <property type="entry name" value="ABC3_permease_C"/>
</dbReference>
<comment type="subcellular location">
    <subcellularLocation>
        <location evidence="1">Cell inner membrane</location>
        <topology evidence="1">Multi-pass membrane protein</topology>
    </subcellularLocation>
</comment>
<dbReference type="InterPro" id="IPR025857">
    <property type="entry name" value="MacB_PCD"/>
</dbReference>
<dbReference type="SUPFAM" id="SSF52540">
    <property type="entry name" value="P-loop containing nucleoside triphosphate hydrolases"/>
    <property type="match status" value="1"/>
</dbReference>
<dbReference type="Gene3D" id="3.40.50.300">
    <property type="entry name" value="P-loop containing nucleotide triphosphate hydrolases"/>
    <property type="match status" value="1"/>
</dbReference>
<dbReference type="SMART" id="SM00382">
    <property type="entry name" value="AAA"/>
    <property type="match status" value="1"/>
</dbReference>
<evidence type="ECO:0000256" key="6">
    <source>
        <dbReference type="ARBA" id="ARBA00022741"/>
    </source>
</evidence>
<evidence type="ECO:0000313" key="15">
    <source>
        <dbReference type="Proteomes" id="UP001300348"/>
    </source>
</evidence>
<dbReference type="InterPro" id="IPR050250">
    <property type="entry name" value="Macrolide_Exporter_MacB"/>
</dbReference>
<keyword evidence="5 12" id="KW-0812">Transmembrane</keyword>
<feature type="transmembrane region" description="Helical" evidence="12">
    <location>
        <begin position="278"/>
        <end position="298"/>
    </location>
</feature>
<keyword evidence="6" id="KW-0547">Nucleotide-binding</keyword>
<evidence type="ECO:0000256" key="11">
    <source>
        <dbReference type="ARBA" id="ARBA00038388"/>
    </source>
</evidence>
<keyword evidence="9 12" id="KW-1133">Transmembrane helix</keyword>
<evidence type="ECO:0000256" key="3">
    <source>
        <dbReference type="ARBA" id="ARBA00022475"/>
    </source>
</evidence>
<evidence type="ECO:0000256" key="8">
    <source>
        <dbReference type="ARBA" id="ARBA00022967"/>
    </source>
</evidence>
<evidence type="ECO:0000256" key="2">
    <source>
        <dbReference type="ARBA" id="ARBA00022448"/>
    </source>
</evidence>
<keyword evidence="15" id="KW-1185">Reference proteome</keyword>
<dbReference type="NCBIfam" id="NF007826">
    <property type="entry name" value="PRK10535.1"/>
    <property type="match status" value="1"/>
</dbReference>
<protein>
    <submittedName>
        <fullName evidence="14">Macrolide ABC transporter ATP-binding protein/permease MacB</fullName>
    </submittedName>
</protein>
<dbReference type="InterPro" id="IPR017871">
    <property type="entry name" value="ABC_transporter-like_CS"/>
</dbReference>
<dbReference type="Pfam" id="PF12704">
    <property type="entry name" value="MacB_PCD"/>
    <property type="match status" value="1"/>
</dbReference>
<dbReference type="GeneID" id="88856445"/>
<dbReference type="EMBL" id="CP133647">
    <property type="protein sequence ID" value="WNH00744.1"/>
    <property type="molecule type" value="Genomic_DNA"/>
</dbReference>
<organism evidence="14 15">
    <name type="scientific">Xenorhabdus griffiniae</name>
    <dbReference type="NCBI Taxonomy" id="351672"/>
    <lineage>
        <taxon>Bacteria</taxon>
        <taxon>Pseudomonadati</taxon>
        <taxon>Pseudomonadota</taxon>
        <taxon>Gammaproteobacteria</taxon>
        <taxon>Enterobacterales</taxon>
        <taxon>Morganellaceae</taxon>
        <taxon>Xenorhabdus</taxon>
    </lineage>
</organism>
<dbReference type="PROSITE" id="PS00211">
    <property type="entry name" value="ABC_TRANSPORTER_1"/>
    <property type="match status" value="1"/>
</dbReference>
<comment type="similarity">
    <text evidence="11">Belongs to the ABC transporter superfamily. Macrolide exporter (TC 3.A.1.122) family.</text>
</comment>
<sequence length="652" mass="71894">MSTLLELKGVSRNYPAGDGQVTVLDDISLSIQAGEMVAIVGASGSGKSTLMNILGCLDKPSSGEYWVAGRNIADLDSDQLAELRREYFGFIFQRYHLLAHLTAEQNVEIPAIYSGVSKIQRRERAIELLKSLGLGNRIDYRPSQLSGGQQQRVSIARALMNGGQVILADEPTGALDSTSGQEMMDILKKLCQRGHTVVIVTHDPNIAAQAQRVIEIKDGRIMREVRSSEHQKLPHISSSVDTKTVNVKTSSVQKIWGRFNEALLMAWRAMNVNKLRTLLTMLGIIIGIASVVTIVVIGDAAKSMVLSHIKSIATNSISIYPGKDFGSDNALDMQALKLTDITAIRSQPYVLAASPEFINSGRLRQGNMDAKAQILGVGNDFFQVYAMKFSQGIPFTADMIERQSQVVIIDDNTRKKFFPYQDNVVGKELLLANMPLTVIGVIASGQTLYSSDTLQVWVPYSTMNSRLMNQNYLNSIVIRLKDGYVSNEVEEKLNQLLIFRHGKKDFHTYNVNKTIKIMDKTTRTMQIFLTLVAVISLVVGGIGVMNIMLVSVTERTREIGIRMAVGARTSDIMQQFLIEAVLVCLIGGILGIILSYSISFMVQLMLPNWNFVYSFIAFIIAFGCSTAIGIIFGFLPARNAAHLDPIEALARE</sequence>
<feature type="transmembrane region" description="Helical" evidence="12">
    <location>
        <begin position="611"/>
        <end position="635"/>
    </location>
</feature>
<dbReference type="RefSeq" id="WP_189758490.1">
    <property type="nucleotide sequence ID" value="NZ_CAWPOC010000201.1"/>
</dbReference>
<evidence type="ECO:0000256" key="9">
    <source>
        <dbReference type="ARBA" id="ARBA00022989"/>
    </source>
</evidence>
<dbReference type="InterPro" id="IPR003439">
    <property type="entry name" value="ABC_transporter-like_ATP-bd"/>
</dbReference>